<dbReference type="AlphaFoldDB" id="A0AAJ7FKE2"/>
<dbReference type="GeneID" id="107268170"/>
<protein>
    <submittedName>
        <fullName evidence="2">Uncharacterized protein LOC107268170</fullName>
    </submittedName>
</protein>
<gene>
    <name evidence="2" type="primary">LOC107268170</name>
</gene>
<dbReference type="KEGG" id="ccin:107268170"/>
<sequence length="171" mass="19957">MRSTVRKLVTSPTAKYLVETGLRSASSAYFYSHPLRNYRTAYRMHWKPMHIGSNRRDINWHPVPDNMPGNPDLRPIRNVTRNAVQMHWNVGGSVMSRGIDQYVENKGRNYIMHTPLDRGYMRIYLDAICLPMRGLDTFWDNKVHSMPSLDVNDTIENCALGKRDKFIYPNK</sequence>
<name>A0AAJ7FKE2_CEPCN</name>
<proteinExistence type="predicted"/>
<reference evidence="2" key="1">
    <citation type="submission" date="2025-08" db="UniProtKB">
        <authorList>
            <consortium name="RefSeq"/>
        </authorList>
    </citation>
    <scope>IDENTIFICATION</scope>
</reference>
<accession>A0AAJ7FKE2</accession>
<organism evidence="1 2">
    <name type="scientific">Cephus cinctus</name>
    <name type="common">Wheat stem sawfly</name>
    <dbReference type="NCBI Taxonomy" id="211228"/>
    <lineage>
        <taxon>Eukaryota</taxon>
        <taxon>Metazoa</taxon>
        <taxon>Ecdysozoa</taxon>
        <taxon>Arthropoda</taxon>
        <taxon>Hexapoda</taxon>
        <taxon>Insecta</taxon>
        <taxon>Pterygota</taxon>
        <taxon>Neoptera</taxon>
        <taxon>Endopterygota</taxon>
        <taxon>Hymenoptera</taxon>
        <taxon>Cephoidea</taxon>
        <taxon>Cephidae</taxon>
        <taxon>Cephus</taxon>
    </lineage>
</organism>
<keyword evidence="1" id="KW-1185">Reference proteome</keyword>
<evidence type="ECO:0000313" key="2">
    <source>
        <dbReference type="RefSeq" id="XP_015596141.1"/>
    </source>
</evidence>
<dbReference type="Proteomes" id="UP000694920">
    <property type="component" value="Unplaced"/>
</dbReference>
<dbReference type="RefSeq" id="XP_015596141.1">
    <property type="nucleotide sequence ID" value="XM_015740655.2"/>
</dbReference>
<evidence type="ECO:0000313" key="1">
    <source>
        <dbReference type="Proteomes" id="UP000694920"/>
    </source>
</evidence>